<dbReference type="GO" id="GO:0005829">
    <property type="term" value="C:cytosol"/>
    <property type="evidence" value="ECO:0007669"/>
    <property type="project" value="TreeGrafter"/>
</dbReference>
<dbReference type="SUPFAM" id="SSF53254">
    <property type="entry name" value="Phosphoglycerate mutase-like"/>
    <property type="match status" value="1"/>
</dbReference>
<dbReference type="Gene3D" id="3.40.50.1240">
    <property type="entry name" value="Phosphoglycerate mutase-like"/>
    <property type="match status" value="1"/>
</dbReference>
<reference evidence="5 6" key="1">
    <citation type="submission" date="2020-04" db="EMBL/GenBank/DDBJ databases">
        <title>Genomic insights into acetone-butanol-ethanol (ABE) fermentation by sequencing solventogenic clostridia strains.</title>
        <authorList>
            <person name="Brown S."/>
        </authorList>
    </citation>
    <scope>NUCLEOTIDE SEQUENCE [LARGE SCALE GENOMIC DNA]</scope>
    <source>
        <strain evidence="5 6">DJ011</strain>
    </source>
</reference>
<evidence type="ECO:0000256" key="3">
    <source>
        <dbReference type="PIRSR" id="PIRSR613078-2"/>
    </source>
</evidence>
<evidence type="ECO:0000313" key="5">
    <source>
        <dbReference type="EMBL" id="MBC2397955.1"/>
    </source>
</evidence>
<keyword evidence="1" id="KW-0378">Hydrolase</keyword>
<evidence type="ECO:0000256" key="2">
    <source>
        <dbReference type="PIRSR" id="PIRSR613078-1"/>
    </source>
</evidence>
<dbReference type="Proteomes" id="UP000563151">
    <property type="component" value="Unassembled WGS sequence"/>
</dbReference>
<dbReference type="InterPro" id="IPR051695">
    <property type="entry name" value="Phosphoglycerate_Mutase"/>
</dbReference>
<protein>
    <submittedName>
        <fullName evidence="5">Histidine phosphatase family protein</fullName>
    </submittedName>
</protein>
<dbReference type="InterPro" id="IPR013078">
    <property type="entry name" value="His_Pase_superF_clade-1"/>
</dbReference>
<name>A0A923ECH8_CLOTT</name>
<dbReference type="SMART" id="SM00855">
    <property type="entry name" value="PGAM"/>
    <property type="match status" value="1"/>
</dbReference>
<dbReference type="GO" id="GO:0043456">
    <property type="term" value="P:regulation of pentose-phosphate shunt"/>
    <property type="evidence" value="ECO:0007669"/>
    <property type="project" value="TreeGrafter"/>
</dbReference>
<gene>
    <name evidence="5" type="ORF">HGG79_09230</name>
</gene>
<proteinExistence type="predicted"/>
<feature type="active site" description="Proton donor/acceptor" evidence="2">
    <location>
        <position position="93"/>
    </location>
</feature>
<dbReference type="RefSeq" id="WP_173680155.1">
    <property type="nucleotide sequence ID" value="NZ_JAAZWO010000008.1"/>
</dbReference>
<evidence type="ECO:0000313" key="6">
    <source>
        <dbReference type="Proteomes" id="UP000563151"/>
    </source>
</evidence>
<dbReference type="InterPro" id="IPR029033">
    <property type="entry name" value="His_PPase_superfam"/>
</dbReference>
<feature type="site" description="Transition state stabilizer" evidence="4">
    <location>
        <position position="180"/>
    </location>
</feature>
<dbReference type="PANTHER" id="PTHR46517">
    <property type="entry name" value="FRUCTOSE-2,6-BISPHOSPHATASE TIGAR"/>
    <property type="match status" value="1"/>
</dbReference>
<feature type="binding site" evidence="3">
    <location>
        <position position="65"/>
    </location>
    <ligand>
        <name>substrate</name>
    </ligand>
</feature>
<dbReference type="CDD" id="cd07067">
    <property type="entry name" value="HP_PGM_like"/>
    <property type="match status" value="1"/>
</dbReference>
<dbReference type="GO" id="GO:0004331">
    <property type="term" value="F:fructose-2,6-bisphosphate 2-phosphatase activity"/>
    <property type="evidence" value="ECO:0007669"/>
    <property type="project" value="TreeGrafter"/>
</dbReference>
<dbReference type="EMBL" id="JAAZWO010000008">
    <property type="protein sequence ID" value="MBC2397955.1"/>
    <property type="molecule type" value="Genomic_DNA"/>
</dbReference>
<dbReference type="InterPro" id="IPR001345">
    <property type="entry name" value="PG/BPGM_mutase_AS"/>
</dbReference>
<organism evidence="5 6">
    <name type="scientific">Clostridium tetanomorphum</name>
    <dbReference type="NCBI Taxonomy" id="1553"/>
    <lineage>
        <taxon>Bacteria</taxon>
        <taxon>Bacillati</taxon>
        <taxon>Bacillota</taxon>
        <taxon>Clostridia</taxon>
        <taxon>Eubacteriales</taxon>
        <taxon>Clostridiaceae</taxon>
        <taxon>Clostridium</taxon>
    </lineage>
</organism>
<evidence type="ECO:0000256" key="4">
    <source>
        <dbReference type="PIRSR" id="PIRSR613078-3"/>
    </source>
</evidence>
<evidence type="ECO:0000256" key="1">
    <source>
        <dbReference type="ARBA" id="ARBA00022801"/>
    </source>
</evidence>
<sequence>MSTKNKGKVILYLMRHGQTILNKAKRTQGWCDGVLTKEGIEVAVNTALGLSDIKFKAAYSSDLGRAIKTARIVINENKASTNLQLKELENLREVHFGKYEGELEKIMFRDILSYLNVSSFEEADEKYDFQKEYCNSCYALDETKQAENYDTVIKRVMKSLKDICIENSDGNISNVLIVAHGGIIRLIIDYLDKSFNVRHMDNSSISKIIYEDGNFKIQSINDNSYSEKGKSIKRKIS</sequence>
<dbReference type="AlphaFoldDB" id="A0A923ECH8"/>
<comment type="caution">
    <text evidence="5">The sequence shown here is derived from an EMBL/GenBank/DDBJ whole genome shotgun (WGS) entry which is preliminary data.</text>
</comment>
<feature type="active site" description="Tele-phosphohistidine intermediate" evidence="2">
    <location>
        <position position="16"/>
    </location>
</feature>
<dbReference type="Pfam" id="PF00300">
    <property type="entry name" value="His_Phos_1"/>
    <property type="match status" value="1"/>
</dbReference>
<accession>A0A923ECH8</accession>
<dbReference type="GO" id="GO:0045820">
    <property type="term" value="P:negative regulation of glycolytic process"/>
    <property type="evidence" value="ECO:0007669"/>
    <property type="project" value="TreeGrafter"/>
</dbReference>
<dbReference type="PANTHER" id="PTHR46517:SF1">
    <property type="entry name" value="FRUCTOSE-2,6-BISPHOSPHATASE TIGAR"/>
    <property type="match status" value="1"/>
</dbReference>
<dbReference type="PROSITE" id="PS00175">
    <property type="entry name" value="PG_MUTASE"/>
    <property type="match status" value="1"/>
</dbReference>
<feature type="binding site" evidence="3">
    <location>
        <begin position="15"/>
        <end position="22"/>
    </location>
    <ligand>
        <name>substrate</name>
    </ligand>
</feature>
<keyword evidence="6" id="KW-1185">Reference proteome</keyword>